<comment type="caution">
    <text evidence="4">The sequence shown here is derived from an EMBL/GenBank/DDBJ whole genome shotgun (WGS) entry which is preliminary data.</text>
</comment>
<dbReference type="Gene3D" id="2.60.120.1060">
    <property type="entry name" value="NPCBM/NEW2 domain"/>
    <property type="match status" value="1"/>
</dbReference>
<protein>
    <recommendedName>
        <fullName evidence="3">Glycosyl hydrolase family 98 putative carbohydrate-binding module domain-containing protein</fullName>
    </recommendedName>
</protein>
<name>A0AAV8V5D2_9RHOD</name>
<dbReference type="Gene3D" id="2.60.40.1220">
    <property type="match status" value="2"/>
</dbReference>
<dbReference type="InterPro" id="IPR011041">
    <property type="entry name" value="Quinoprot_gluc/sorb_DH_b-prop"/>
</dbReference>
<feature type="domain" description="Glycosyl hydrolase family 98 putative carbohydrate-binding module" evidence="3">
    <location>
        <begin position="525"/>
        <end position="675"/>
    </location>
</feature>
<dbReference type="AlphaFoldDB" id="A0AAV8V5D2"/>
<evidence type="ECO:0000259" key="3">
    <source>
        <dbReference type="SMART" id="SM00776"/>
    </source>
</evidence>
<keyword evidence="5" id="KW-1185">Reference proteome</keyword>
<dbReference type="PANTHER" id="PTHR19328:SF13">
    <property type="entry name" value="HIPL1 PROTEIN"/>
    <property type="match status" value="1"/>
</dbReference>
<accession>A0AAV8V5D2</accession>
<dbReference type="InterPro" id="IPR008979">
    <property type="entry name" value="Galactose-bd-like_sf"/>
</dbReference>
<dbReference type="PANTHER" id="PTHR19328">
    <property type="entry name" value="HEDGEHOG-INTERACTING PROTEIN"/>
    <property type="match status" value="1"/>
</dbReference>
<feature type="signal peptide" evidence="2">
    <location>
        <begin position="1"/>
        <end position="20"/>
    </location>
</feature>
<dbReference type="InterPro" id="IPR038637">
    <property type="entry name" value="NPCBM_sf"/>
</dbReference>
<dbReference type="EMBL" id="JAMWBK010000001">
    <property type="protein sequence ID" value="KAJ8908876.1"/>
    <property type="molecule type" value="Genomic_DNA"/>
</dbReference>
<dbReference type="InterPro" id="IPR011042">
    <property type="entry name" value="6-blade_b-propeller_TolB-like"/>
</dbReference>
<sequence length="1244" mass="136540">MRFVFSALTLTVVVVTLVAGVVIDRENIVHELVVEGRFQSPLDFDWIPGDVERILICEKRGIIHLVIDGQVQSKPFLDIRDQVISTGSRGITGCLIDVDFEDNPFLYVSYVDNRARTANPNAPKTGVVARFSVSEDLTEATNEVIILGKDTVRQTGCGGDIAIGGQDIICNDANMHNNGGLAMDPASGNIFAAFGDGADPPTFDELPIRALQLDFTAGKILCIRRSGRACLGNPFSQGADRESNRAKVWNWGLRNPFRIAWDEVFKVPLIANVGFASWESIFLGNKGESFGWPCREGPQTNLRAIDYTECKDIERGRLDANGVSLWDYDHDFGTSVTGVARLSSSKWPSALRNLIAVCDYTRSWIKLIEVRRSGIVGNPADMLSEVQGPVQLKQGPDGWLYYMSIIAQKLYRVRYEVDTSRPEVVSVFPPEDADNVETSAAIEVRFSKRVRASTASSENIKITQLSDNAVVDASIEVKPATNSVVVEPVGGLRQNRRYRVTVADVEDTQRRKLRGNFSSEFRTGAGFSVYVSDLDFLKEENGGSFPVLRDEHQYQRAQDVTPMLSIRGTVHEKGLGVQAFSEVEVNLPQGCTRFQSYVGVDDFRRNFDTGEMFFEVRKDNERVYRNANFVTKTSPALYVDVDVSGVKTVTLIAEKTRSSGTSAAVGTWGSAVFRCGDYDRRSPTIESISPTTRLGVDQSIVVKFREPMDLISTIDATELFEPIGPGGYDLGIFVTFNEQQDEMTVKPLDPLKYDTEYVLRIKNTAMDLASNRLTTTYERTFLTGIRMSDGFTIALEELSPLEVSPASNFEVSRGGGGGGGSSSMQTFAKGIAMVSWSLADIEIPSECEGVKFTAGKEGARSDGRVLNLRVFAPRRIGGTPRLLFSENFSDDSVAVNAEFTLPKFNLLRFAARSPEGISHGNFVNIEVTCGGETISVSDLQVTSQRGKMTSIDKRLSGRPLTLKVEGTRAPKISLTPRVDAEYVVPGICGDIAMDVAVKEGGENILVSLRDGNGGLICSTRSLDSGEDQKLACSLHGKTRFSIRANGSGGVAELSNTGIGCGGDSKAPVCDFDDMPSTFRIGDVLEYGAECLNRDGERIPKSRMRWRVLLIHCQPLCHEHVEEDVTGERRGSYTPPDHGDYYFMVFEVLVEDGDEVFRFSREVKPETVEVTVTTMPSGLTVGVDSLQGPSPLTSLMLVGAKFAVSAVPDENGNEFDFWDDNKDLGASRDLTFNTPGQRTYNAVYK</sequence>
<keyword evidence="1 2" id="KW-0732">Signal</keyword>
<evidence type="ECO:0000313" key="5">
    <source>
        <dbReference type="Proteomes" id="UP001157974"/>
    </source>
</evidence>
<organism evidence="4 5">
    <name type="scientific">Rhodosorus marinus</name>
    <dbReference type="NCBI Taxonomy" id="101924"/>
    <lineage>
        <taxon>Eukaryota</taxon>
        <taxon>Rhodophyta</taxon>
        <taxon>Stylonematophyceae</taxon>
        <taxon>Stylonematales</taxon>
        <taxon>Stylonemataceae</taxon>
        <taxon>Rhodosorus</taxon>
    </lineage>
</organism>
<proteinExistence type="predicted"/>
<evidence type="ECO:0000256" key="2">
    <source>
        <dbReference type="SAM" id="SignalP"/>
    </source>
</evidence>
<dbReference type="InterPro" id="IPR012938">
    <property type="entry name" value="Glc/Sorbosone_DH"/>
</dbReference>
<dbReference type="InterPro" id="IPR013222">
    <property type="entry name" value="Glyco_hyd_98_carb-bd"/>
</dbReference>
<dbReference type="Pfam" id="PF08305">
    <property type="entry name" value="NPCBM"/>
    <property type="match status" value="1"/>
</dbReference>
<dbReference type="Gene3D" id="2.120.10.30">
    <property type="entry name" value="TolB, C-terminal domain"/>
    <property type="match status" value="1"/>
</dbReference>
<evidence type="ECO:0000313" key="4">
    <source>
        <dbReference type="EMBL" id="KAJ8908876.1"/>
    </source>
</evidence>
<dbReference type="Pfam" id="PF07995">
    <property type="entry name" value="GSDH"/>
    <property type="match status" value="1"/>
</dbReference>
<gene>
    <name evidence="4" type="ORF">NDN08_005580</name>
</gene>
<reference evidence="4 5" key="1">
    <citation type="journal article" date="2023" name="Nat. Commun.">
        <title>Origin of minicircular mitochondrial genomes in red algae.</title>
        <authorList>
            <person name="Lee Y."/>
            <person name="Cho C.H."/>
            <person name="Lee Y.M."/>
            <person name="Park S.I."/>
            <person name="Yang J.H."/>
            <person name="West J.A."/>
            <person name="Bhattacharya D."/>
            <person name="Yoon H.S."/>
        </authorList>
    </citation>
    <scope>NUCLEOTIDE SEQUENCE [LARGE SCALE GENOMIC DNA]</scope>
    <source>
        <strain evidence="4 5">CCMP1338</strain>
        <tissue evidence="4">Whole cell</tissue>
    </source>
</reference>
<dbReference type="SMART" id="SM00776">
    <property type="entry name" value="NPCBM"/>
    <property type="match status" value="1"/>
</dbReference>
<evidence type="ECO:0000256" key="1">
    <source>
        <dbReference type="ARBA" id="ARBA00022729"/>
    </source>
</evidence>
<dbReference type="InterPro" id="IPR032812">
    <property type="entry name" value="SbsA_Ig"/>
</dbReference>
<dbReference type="Proteomes" id="UP001157974">
    <property type="component" value="Unassembled WGS sequence"/>
</dbReference>
<dbReference type="InterPro" id="IPR014755">
    <property type="entry name" value="Cu-Rt/internalin_Ig-like"/>
</dbReference>
<dbReference type="Pfam" id="PF13205">
    <property type="entry name" value="Big_5"/>
    <property type="match status" value="2"/>
</dbReference>
<dbReference type="SUPFAM" id="SSF49785">
    <property type="entry name" value="Galactose-binding domain-like"/>
    <property type="match status" value="1"/>
</dbReference>
<dbReference type="SUPFAM" id="SSF50952">
    <property type="entry name" value="Soluble quinoprotein glucose dehydrogenase"/>
    <property type="match status" value="1"/>
</dbReference>
<feature type="chain" id="PRO_5043787650" description="Glycosyl hydrolase family 98 putative carbohydrate-binding module domain-containing protein" evidence="2">
    <location>
        <begin position="21"/>
        <end position="1244"/>
    </location>
</feature>